<keyword evidence="2" id="KW-1185">Reference proteome</keyword>
<gene>
    <name evidence="1" type="ORF">C7443_10945</name>
</gene>
<dbReference type="Pfam" id="PF09859">
    <property type="entry name" value="Oxygenase-NA"/>
    <property type="match status" value="1"/>
</dbReference>
<evidence type="ECO:0000313" key="1">
    <source>
        <dbReference type="EMBL" id="PWV59792.1"/>
    </source>
</evidence>
<accession>A0A317MSU4</accession>
<sequence length="236" mass="26231">MSAAAGDTVPADWNAVEQALDALGHAVLPGLLTAADCAQLAALYADAEHFRRRVVMQQHGYGRGEYQYFRYPLPPPVARLRTALYAGLAPIANRWYERLQRPVRFPPEHAQFIERCHAGGQQRPTPLLARYLDDDHNGLHQDLYGEHVFPLQAAILLAAPGRDFCGGEFILSEQRPRQQARIEVVSLAQGDAVIFPVQQRPVDGARGVQRLQVRHGVARVRSGLRHTLGLIFHDAS</sequence>
<dbReference type="Proteomes" id="UP000246569">
    <property type="component" value="Unassembled WGS sequence"/>
</dbReference>
<evidence type="ECO:0000313" key="2">
    <source>
        <dbReference type="Proteomes" id="UP000246569"/>
    </source>
</evidence>
<dbReference type="Gene3D" id="2.60.120.620">
    <property type="entry name" value="q2cbj1_9rhob like domain"/>
    <property type="match status" value="1"/>
</dbReference>
<dbReference type="OrthoDB" id="9781972at2"/>
<comment type="caution">
    <text evidence="1">The sequence shown here is derived from an EMBL/GenBank/DDBJ whole genome shotgun (WGS) entry which is preliminary data.</text>
</comment>
<reference evidence="1 2" key="1">
    <citation type="submission" date="2018-05" db="EMBL/GenBank/DDBJ databases">
        <title>Genomic Encyclopedia of Type Strains, Phase IV (KMG-IV): sequencing the most valuable type-strain genomes for metagenomic binning, comparative biology and taxonomic classification.</title>
        <authorList>
            <person name="Goeker M."/>
        </authorList>
    </citation>
    <scope>NUCLEOTIDE SEQUENCE [LARGE SCALE GENOMIC DNA]</scope>
    <source>
        <strain evidence="1 2">DSM 23606</strain>
    </source>
</reference>
<name>A0A317MSU4_9GAMM</name>
<protein>
    <recommendedName>
        <fullName evidence="3">Fe2OG dioxygenase domain-containing protein</fullName>
    </recommendedName>
</protein>
<evidence type="ECO:0008006" key="3">
    <source>
        <dbReference type="Google" id="ProtNLM"/>
    </source>
</evidence>
<dbReference type="InterPro" id="IPR018655">
    <property type="entry name" value="DUF2086"/>
</dbReference>
<dbReference type="EMBL" id="QGTJ01000009">
    <property type="protein sequence ID" value="PWV59792.1"/>
    <property type="molecule type" value="Genomic_DNA"/>
</dbReference>
<proteinExistence type="predicted"/>
<dbReference type="RefSeq" id="WP_110019405.1">
    <property type="nucleotide sequence ID" value="NZ_QGTJ01000009.1"/>
</dbReference>
<dbReference type="AlphaFoldDB" id="A0A317MSU4"/>
<organism evidence="1 2">
    <name type="scientific">Plasticicumulans acidivorans</name>
    <dbReference type="NCBI Taxonomy" id="886464"/>
    <lineage>
        <taxon>Bacteria</taxon>
        <taxon>Pseudomonadati</taxon>
        <taxon>Pseudomonadota</taxon>
        <taxon>Gammaproteobacteria</taxon>
        <taxon>Candidatus Competibacteraceae</taxon>
        <taxon>Plasticicumulans</taxon>
    </lineage>
</organism>